<evidence type="ECO:0000256" key="1">
    <source>
        <dbReference type="SAM" id="MobiDB-lite"/>
    </source>
</evidence>
<evidence type="ECO:0000313" key="2">
    <source>
        <dbReference type="EMBL" id="CAL1606025.1"/>
    </source>
</evidence>
<gene>
    <name evidence="2" type="ORF">KC01_LOCUS33295</name>
</gene>
<protein>
    <submittedName>
        <fullName evidence="2">Uncharacterized protein</fullName>
    </submittedName>
</protein>
<evidence type="ECO:0000313" key="3">
    <source>
        <dbReference type="Proteomes" id="UP001497482"/>
    </source>
</evidence>
<keyword evidence="3" id="KW-1185">Reference proteome</keyword>
<dbReference type="AlphaFoldDB" id="A0AAV2LYE6"/>
<reference evidence="2 3" key="1">
    <citation type="submission" date="2024-04" db="EMBL/GenBank/DDBJ databases">
        <authorList>
            <person name="Waldvogel A.-M."/>
            <person name="Schoenle A."/>
        </authorList>
    </citation>
    <scope>NUCLEOTIDE SEQUENCE [LARGE SCALE GENOMIC DNA]</scope>
</reference>
<organism evidence="2 3">
    <name type="scientific">Knipowitschia caucasica</name>
    <name type="common">Caucasian dwarf goby</name>
    <name type="synonym">Pomatoschistus caucasicus</name>
    <dbReference type="NCBI Taxonomy" id="637954"/>
    <lineage>
        <taxon>Eukaryota</taxon>
        <taxon>Metazoa</taxon>
        <taxon>Chordata</taxon>
        <taxon>Craniata</taxon>
        <taxon>Vertebrata</taxon>
        <taxon>Euteleostomi</taxon>
        <taxon>Actinopterygii</taxon>
        <taxon>Neopterygii</taxon>
        <taxon>Teleostei</taxon>
        <taxon>Neoteleostei</taxon>
        <taxon>Acanthomorphata</taxon>
        <taxon>Gobiaria</taxon>
        <taxon>Gobiiformes</taxon>
        <taxon>Gobioidei</taxon>
        <taxon>Gobiidae</taxon>
        <taxon>Gobiinae</taxon>
        <taxon>Knipowitschia</taxon>
    </lineage>
</organism>
<feature type="region of interest" description="Disordered" evidence="1">
    <location>
        <begin position="48"/>
        <end position="84"/>
    </location>
</feature>
<name>A0AAV2LYE6_KNICA</name>
<dbReference type="EMBL" id="OZ035827">
    <property type="protein sequence ID" value="CAL1606025.1"/>
    <property type="molecule type" value="Genomic_DNA"/>
</dbReference>
<sequence length="84" mass="9117">MCGLKQELSVSRPPLSGVISSVWQHVSCPVSYRAVLTARHPGSLLGAQVSAQRRHRHPPHLRRLRSRYQVASSAPARLDAGGGL</sequence>
<dbReference type="Proteomes" id="UP001497482">
    <property type="component" value="Chromosome 5"/>
</dbReference>
<proteinExistence type="predicted"/>
<accession>A0AAV2LYE6</accession>
<feature type="compositionally biased region" description="Basic residues" evidence="1">
    <location>
        <begin position="52"/>
        <end position="66"/>
    </location>
</feature>